<evidence type="ECO:0000256" key="6">
    <source>
        <dbReference type="SAM" id="MobiDB-lite"/>
    </source>
</evidence>
<proteinExistence type="inferred from homology"/>
<feature type="compositionally biased region" description="Low complexity" evidence="6">
    <location>
        <begin position="549"/>
        <end position="564"/>
    </location>
</feature>
<dbReference type="SUPFAM" id="SSF56281">
    <property type="entry name" value="Metallo-hydrolase/oxidoreductase"/>
    <property type="match status" value="1"/>
</dbReference>
<feature type="non-terminal residue" evidence="8">
    <location>
        <position position="1"/>
    </location>
</feature>
<feature type="region of interest" description="Disordered" evidence="6">
    <location>
        <begin position="544"/>
        <end position="585"/>
    </location>
</feature>
<dbReference type="Pfam" id="PF16661">
    <property type="entry name" value="Lactamase_B_6"/>
    <property type="match status" value="1"/>
</dbReference>
<keyword evidence="9" id="KW-1185">Reference proteome</keyword>
<evidence type="ECO:0000313" key="8">
    <source>
        <dbReference type="EMBL" id="DAZ97890.1"/>
    </source>
</evidence>
<keyword evidence="4" id="KW-0963">Cytoplasm</keyword>
<dbReference type="InterPro" id="IPR022712">
    <property type="entry name" value="Beta_Casp"/>
</dbReference>
<evidence type="ECO:0000259" key="7">
    <source>
        <dbReference type="SMART" id="SM01027"/>
    </source>
</evidence>
<organism evidence="8 9">
    <name type="scientific">Lagenidium giganteum</name>
    <dbReference type="NCBI Taxonomy" id="4803"/>
    <lineage>
        <taxon>Eukaryota</taxon>
        <taxon>Sar</taxon>
        <taxon>Stramenopiles</taxon>
        <taxon>Oomycota</taxon>
        <taxon>Peronosporomycetes</taxon>
        <taxon>Pythiales</taxon>
        <taxon>Pythiaceae</taxon>
    </lineage>
</organism>
<dbReference type="EMBL" id="DAKRPA010000122">
    <property type="protein sequence ID" value="DAZ97890.1"/>
    <property type="molecule type" value="Genomic_DNA"/>
</dbReference>
<comment type="similarity">
    <text evidence="3">Belongs to the metallo-beta-lactamase superfamily. RNA-metabolizing metallo-beta-lactamase-like family. INTS9 subfamily.</text>
</comment>
<dbReference type="Proteomes" id="UP001146120">
    <property type="component" value="Unassembled WGS sequence"/>
</dbReference>
<sequence>IQLGGANDGICHFLSLGGFEMLLDCGAHMQSLTSPQRAPALKSSADPLRINLPAIHTIDVESLDIILISNHLSLLALPFLTESLGFKGTVYATELTMAFGRLLLEELATAMDHRGVVLEYGLPHQHAIDRASMNSVSPATLRPLRLADIRACCAKIETIEFKEIKELSYGVTITALSSGFSLGACMWLIESPNDRLAYVPAASGDLNRHPKELDFAPLIDCETLLLTDLKPDRDPHTSTERMVERFLSSITRVLDRNGVCIIPRTPCGVLFDLIEATYAGCCHHKQQPVPMYLMSPHAVEAMDLTLVGPEWLCEKKTGKLYVGDYAFLHSSLIKNKVLHPVPEITSQMLTALQNGGIVFAGHPSLRFGPVKDLLQLFGHDNRNALLLSEPYFDMQDVLAPFSSLELEKIMCPIDARLSCGDANQFITRCCPRNLLVPVEFTRSAMPQRTAIDSSGNMDQERQDTSHFSHVLPLSELTIAKPKTDPTTVAMKLLEPIVLDKSAKYVDGRLDPRLAAKTVLTDVGGKAAAYVSGVLRVKRKSFVLQERPDASSSSRASPASVESSSTNDRSKTNASRRKSSMANNSAGLLRPPVIEYREKTNMLLGSVDEEKLSRQIKSHDPNAQVFISQSQDDAELLMSIPSMDARITLAKAGGRTMIETEKEESRALLTTLVLAQLAVIHQ</sequence>
<dbReference type="AlphaFoldDB" id="A0AAV2YUT2"/>
<dbReference type="GO" id="GO:0034472">
    <property type="term" value="P:snRNA 3'-end processing"/>
    <property type="evidence" value="ECO:0007669"/>
    <property type="project" value="TreeGrafter"/>
</dbReference>
<evidence type="ECO:0000256" key="3">
    <source>
        <dbReference type="ARBA" id="ARBA00006861"/>
    </source>
</evidence>
<accession>A0AAV2YUT2</accession>
<dbReference type="GO" id="GO:0032039">
    <property type="term" value="C:integrator complex"/>
    <property type="evidence" value="ECO:0007669"/>
    <property type="project" value="InterPro"/>
</dbReference>
<keyword evidence="5" id="KW-0539">Nucleus</keyword>
<dbReference type="Gene3D" id="3.60.15.10">
    <property type="entry name" value="Ribonuclease Z/Hydroxyacylglutathione hydrolase-like"/>
    <property type="match status" value="1"/>
</dbReference>
<comment type="subcellular location">
    <subcellularLocation>
        <location evidence="2">Cytoplasm</location>
    </subcellularLocation>
    <subcellularLocation>
        <location evidence="1">Nucleus</location>
    </subcellularLocation>
</comment>
<dbReference type="InterPro" id="IPR001279">
    <property type="entry name" value="Metallo-B-lactamas"/>
</dbReference>
<dbReference type="GO" id="GO:0005737">
    <property type="term" value="C:cytoplasm"/>
    <property type="evidence" value="ECO:0007669"/>
    <property type="project" value="UniProtKB-SubCell"/>
</dbReference>
<evidence type="ECO:0000256" key="4">
    <source>
        <dbReference type="ARBA" id="ARBA00022490"/>
    </source>
</evidence>
<dbReference type="PANTHER" id="PTHR46094:SF1">
    <property type="entry name" value="INTEGRATOR COMPLEX SUBUNIT 9"/>
    <property type="match status" value="1"/>
</dbReference>
<reference evidence="8" key="1">
    <citation type="submission" date="2022-11" db="EMBL/GenBank/DDBJ databases">
        <authorList>
            <person name="Morgan W.R."/>
            <person name="Tartar A."/>
        </authorList>
    </citation>
    <scope>NUCLEOTIDE SEQUENCE</scope>
    <source>
        <strain evidence="8">ARSEF 373</strain>
    </source>
</reference>
<name>A0AAV2YUT2_9STRA</name>
<evidence type="ECO:0000256" key="5">
    <source>
        <dbReference type="ARBA" id="ARBA00023242"/>
    </source>
</evidence>
<dbReference type="PANTHER" id="PTHR46094">
    <property type="entry name" value="INTEGRATOR COMPLEX SUBUNIT 9"/>
    <property type="match status" value="1"/>
</dbReference>
<feature type="domain" description="Beta-Casp" evidence="7">
    <location>
        <begin position="270"/>
        <end position="398"/>
    </location>
</feature>
<gene>
    <name evidence="8" type="ORF">N0F65_012153</name>
</gene>
<dbReference type="SMART" id="SM01027">
    <property type="entry name" value="Beta-Casp"/>
    <property type="match status" value="1"/>
</dbReference>
<comment type="caution">
    <text evidence="8">The sequence shown here is derived from an EMBL/GenBank/DDBJ whole genome shotgun (WGS) entry which is preliminary data.</text>
</comment>
<dbReference type="InterPro" id="IPR027074">
    <property type="entry name" value="Integrator_9su"/>
</dbReference>
<evidence type="ECO:0000256" key="2">
    <source>
        <dbReference type="ARBA" id="ARBA00004496"/>
    </source>
</evidence>
<evidence type="ECO:0000256" key="1">
    <source>
        <dbReference type="ARBA" id="ARBA00004123"/>
    </source>
</evidence>
<evidence type="ECO:0000313" key="9">
    <source>
        <dbReference type="Proteomes" id="UP001146120"/>
    </source>
</evidence>
<reference evidence="8" key="2">
    <citation type="journal article" date="2023" name="Microbiol Resour">
        <title>Decontamination and Annotation of the Draft Genome Sequence of the Oomycete Lagenidium giganteum ARSEF 373.</title>
        <authorList>
            <person name="Morgan W.R."/>
            <person name="Tartar A."/>
        </authorList>
    </citation>
    <scope>NUCLEOTIDE SEQUENCE</scope>
    <source>
        <strain evidence="8">ARSEF 373</strain>
    </source>
</reference>
<dbReference type="InterPro" id="IPR036866">
    <property type="entry name" value="RibonucZ/Hydroxyglut_hydro"/>
</dbReference>
<protein>
    <recommendedName>
        <fullName evidence="7">Beta-Casp domain-containing protein</fullName>
    </recommendedName>
</protein>